<dbReference type="GO" id="GO:0005886">
    <property type="term" value="C:plasma membrane"/>
    <property type="evidence" value="ECO:0007669"/>
    <property type="project" value="TreeGrafter"/>
</dbReference>
<proteinExistence type="predicted"/>
<evidence type="ECO:0000256" key="1">
    <source>
        <dbReference type="SAM" id="Phobius"/>
    </source>
</evidence>
<accession>A0AAN1CUR7</accession>
<dbReference type="PANTHER" id="PTHR33507:SF3">
    <property type="entry name" value="INNER MEMBRANE PROTEIN YBBJ"/>
    <property type="match status" value="1"/>
</dbReference>
<dbReference type="AlphaFoldDB" id="A0AAN1CUR7"/>
<feature type="transmembrane region" description="Helical" evidence="1">
    <location>
        <begin position="55"/>
        <end position="74"/>
    </location>
</feature>
<evidence type="ECO:0000313" key="2">
    <source>
        <dbReference type="EMBL" id="ANO35449.1"/>
    </source>
</evidence>
<organism evidence="2 3">
    <name type="scientific">Vibrio breoganii</name>
    <dbReference type="NCBI Taxonomy" id="553239"/>
    <lineage>
        <taxon>Bacteria</taxon>
        <taxon>Pseudomonadati</taxon>
        <taxon>Pseudomonadota</taxon>
        <taxon>Gammaproteobacteria</taxon>
        <taxon>Vibrionales</taxon>
        <taxon>Vibrionaceae</taxon>
        <taxon>Vibrio</taxon>
    </lineage>
</organism>
<dbReference type="SUPFAM" id="SSF141322">
    <property type="entry name" value="NfeD domain-like"/>
    <property type="match status" value="1"/>
</dbReference>
<keyword evidence="1" id="KW-0472">Membrane</keyword>
<protein>
    <recommendedName>
        <fullName evidence="4">NfeD-like C-terminal domain-containing protein</fullName>
    </recommendedName>
</protein>
<dbReference type="KEGG" id="vbr:A6E01_19750"/>
<dbReference type="EMBL" id="CP016179">
    <property type="protein sequence ID" value="ANO35449.1"/>
    <property type="molecule type" value="Genomic_DNA"/>
</dbReference>
<feature type="transmembrane region" description="Helical" evidence="1">
    <location>
        <begin position="12"/>
        <end position="28"/>
    </location>
</feature>
<geneLocation type="plasmid" evidence="2 3">
    <name>unnamed1</name>
</geneLocation>
<dbReference type="PANTHER" id="PTHR33507">
    <property type="entry name" value="INNER MEMBRANE PROTEIN YBBJ"/>
    <property type="match status" value="1"/>
</dbReference>
<keyword evidence="1" id="KW-1133">Transmembrane helix</keyword>
<dbReference type="RefSeq" id="WP_065211211.1">
    <property type="nucleotide sequence ID" value="NZ_CP016179.1"/>
</dbReference>
<reference evidence="2 3" key="1">
    <citation type="submission" date="2016-06" db="EMBL/GenBank/DDBJ databases">
        <title>Adaptive Radiation by Waves of Gene Transfer Leads to Fine-Scale Resource Partitioning in Marine Microbes.</title>
        <authorList>
            <person name="Hehemann J.-H."/>
            <person name="Arevalo P."/>
            <person name="Datta M.S."/>
            <person name="Yu X."/>
            <person name="Corzett C."/>
            <person name="Henschel A."/>
            <person name="Preheim S.P."/>
            <person name="Timberlake S."/>
            <person name="Alm E.J."/>
            <person name="Polz M.F."/>
        </authorList>
    </citation>
    <scope>NUCLEOTIDE SEQUENCE [LARGE SCALE GENOMIC DNA]</scope>
    <source>
        <strain evidence="2 3">FF50</strain>
        <plasmid evidence="2 3">unnamed1</plasmid>
    </source>
</reference>
<evidence type="ECO:0008006" key="4">
    <source>
        <dbReference type="Google" id="ProtNLM"/>
    </source>
</evidence>
<keyword evidence="1" id="KW-0812">Transmembrane</keyword>
<dbReference type="Proteomes" id="UP000092018">
    <property type="component" value="Plasmid unnamed1"/>
</dbReference>
<keyword evidence="2" id="KW-0614">Plasmid</keyword>
<gene>
    <name evidence="2" type="ORF">A6E01_19750</name>
</gene>
<dbReference type="InterPro" id="IPR012340">
    <property type="entry name" value="NA-bd_OB-fold"/>
</dbReference>
<dbReference type="InterPro" id="IPR052165">
    <property type="entry name" value="Membrane_assoc_protease"/>
</dbReference>
<evidence type="ECO:0000313" key="3">
    <source>
        <dbReference type="Proteomes" id="UP000092018"/>
    </source>
</evidence>
<sequence>MGLIFSDALSILLNWWSLGIAIIFLSIWSGSFNYIPFGLVATALAVISVLKPLPVVFEVFMVVAVLVLLVAVWWQQQSGNSESEAERLGCQSYAISQIGEVLRLSRPFGVGVGELHIDEDVWIAQSREDLALGQKIEVHAVEGAILQIRPVRTFSEPVCLLFKE</sequence>
<dbReference type="Gene3D" id="2.40.50.140">
    <property type="entry name" value="Nucleic acid-binding proteins"/>
    <property type="match status" value="1"/>
</dbReference>
<name>A0AAN1CUR7_9VIBR</name>